<dbReference type="PANTHER" id="PTHR30624">
    <property type="entry name" value="UNCHARACTERIZED PROTEIN TLDD AND PMBA"/>
    <property type="match status" value="1"/>
</dbReference>
<dbReference type="GO" id="GO:0006508">
    <property type="term" value="P:proteolysis"/>
    <property type="evidence" value="ECO:0007669"/>
    <property type="project" value="UniProtKB-KW"/>
</dbReference>
<dbReference type="SUPFAM" id="SSF111283">
    <property type="entry name" value="Putative modulator of DNA gyrase, PmbA/TldD"/>
    <property type="match status" value="1"/>
</dbReference>
<dbReference type="Gene3D" id="3.30.2290.10">
    <property type="entry name" value="PmbA/TldD superfamily"/>
    <property type="match status" value="1"/>
</dbReference>
<dbReference type="InterPro" id="IPR035068">
    <property type="entry name" value="TldD/PmbA_N"/>
</dbReference>
<evidence type="ECO:0000313" key="9">
    <source>
        <dbReference type="Proteomes" id="UP000190285"/>
    </source>
</evidence>
<evidence type="ECO:0000256" key="4">
    <source>
        <dbReference type="ARBA" id="ARBA00023049"/>
    </source>
</evidence>
<keyword evidence="9" id="KW-1185">Reference proteome</keyword>
<dbReference type="PANTHER" id="PTHR30624:SF4">
    <property type="entry name" value="METALLOPROTEASE TLDD"/>
    <property type="match status" value="1"/>
</dbReference>
<dbReference type="InterPro" id="IPR036059">
    <property type="entry name" value="TldD/PmbA_sf"/>
</dbReference>
<gene>
    <name evidence="8" type="ORF">SAMN02194393_05265</name>
</gene>
<evidence type="ECO:0000256" key="3">
    <source>
        <dbReference type="ARBA" id="ARBA00022801"/>
    </source>
</evidence>
<evidence type="ECO:0000313" key="8">
    <source>
        <dbReference type="EMBL" id="SKC91136.1"/>
    </source>
</evidence>
<evidence type="ECO:0000256" key="1">
    <source>
        <dbReference type="ARBA" id="ARBA00005836"/>
    </source>
</evidence>
<dbReference type="InterPro" id="IPR002510">
    <property type="entry name" value="Metalloprtase-TldD/E_N"/>
</dbReference>
<name>A0A1T5MSD7_9FIRM</name>
<dbReference type="InterPro" id="IPR051463">
    <property type="entry name" value="Peptidase_U62_metallo"/>
</dbReference>
<comment type="similarity">
    <text evidence="1">Belongs to the peptidase U62 family.</text>
</comment>
<dbReference type="FunFam" id="3.30.2290.10:FF:000003">
    <property type="entry name" value="Zinc-dependent protease, TldD/PmbA family"/>
    <property type="match status" value="1"/>
</dbReference>
<evidence type="ECO:0000259" key="6">
    <source>
        <dbReference type="Pfam" id="PF19289"/>
    </source>
</evidence>
<dbReference type="STRING" id="36842.SAMN02194393_05265"/>
<dbReference type="Pfam" id="PF19289">
    <property type="entry name" value="PmbA_TldD_3rd"/>
    <property type="match status" value="1"/>
</dbReference>
<proteinExistence type="inferred from homology"/>
<dbReference type="InterPro" id="IPR025502">
    <property type="entry name" value="TldD"/>
</dbReference>
<feature type="domain" description="Metalloprotease TldD/E central" evidence="7">
    <location>
        <begin position="111"/>
        <end position="218"/>
    </location>
</feature>
<keyword evidence="3" id="KW-0378">Hydrolase</keyword>
<reference evidence="8 9" key="1">
    <citation type="submission" date="2017-02" db="EMBL/GenBank/DDBJ databases">
        <authorList>
            <person name="Peterson S.W."/>
        </authorList>
    </citation>
    <scope>NUCLEOTIDE SEQUENCE [LARGE SCALE GENOMIC DNA]</scope>
    <source>
        <strain evidence="8 9">M1</strain>
    </source>
</reference>
<dbReference type="EMBL" id="FUZT01000024">
    <property type="protein sequence ID" value="SKC91136.1"/>
    <property type="molecule type" value="Genomic_DNA"/>
</dbReference>
<keyword evidence="2" id="KW-0645">Protease</keyword>
<dbReference type="Pfam" id="PF19290">
    <property type="entry name" value="PmbA_TldD_2nd"/>
    <property type="match status" value="1"/>
</dbReference>
<keyword evidence="4" id="KW-0482">Metalloprotease</keyword>
<dbReference type="GO" id="GO:0005829">
    <property type="term" value="C:cytosol"/>
    <property type="evidence" value="ECO:0007669"/>
    <property type="project" value="TreeGrafter"/>
</dbReference>
<feature type="domain" description="Metalloprotease TldD/E C-terminal" evidence="6">
    <location>
        <begin position="226"/>
        <end position="458"/>
    </location>
</feature>
<sequence length="463" mass="50163">MLNKNLVEDVLDATLSTGGIFAEVFVEDKLNTSIDMVGGKVESTISGRDYGIGIRIYDGVKSVYGYTNDSSKDNLIKVAKETAAAIQDSKKDLKINLERNHIRNIHNIVVDPKDVSNLDKVNLMKRAYYAAKNYDEVISQVKVRYIDYKQNVLIANSEGLFVEDERVRTRTIINAIASANGEMHSGYFGPGGHIGFEFYEKINIEEYAKEAARTAKTMIRAGICPSGKMPVVIDNGFGGVIFHEACGHGLEATSVAKGTSVFTDKIGEQIASDVVTAIDDGTIPNAWGSQNIDDEGTPMKKNILIENGILKGYLVDKINGKKMNMQSTGSGRRQSYKYSPTSRMTNTYIASGKHSLEEIIESTEYGLYAKYMGGGSVNTATGEFNFAVSEGYIIKDGKIDKPVRGATLIGTGPEILKKIDMVGNNLAHGQGMCGSISGSIPTNVGQPAIRVQSMTVGGRKGDE</sequence>
<dbReference type="PIRSF" id="PIRSF004919">
    <property type="entry name" value="TldD"/>
    <property type="match status" value="1"/>
</dbReference>
<dbReference type="AlphaFoldDB" id="A0A1T5MSD7"/>
<dbReference type="RefSeq" id="WP_079495851.1">
    <property type="nucleotide sequence ID" value="NZ_FUZT01000024.1"/>
</dbReference>
<evidence type="ECO:0000256" key="2">
    <source>
        <dbReference type="ARBA" id="ARBA00022670"/>
    </source>
</evidence>
<dbReference type="Proteomes" id="UP000190285">
    <property type="component" value="Unassembled WGS sequence"/>
</dbReference>
<accession>A0A1T5MSD7</accession>
<protein>
    <submittedName>
        <fullName evidence="8">TldD protein</fullName>
    </submittedName>
</protein>
<dbReference type="GO" id="GO:0008237">
    <property type="term" value="F:metallopeptidase activity"/>
    <property type="evidence" value="ECO:0007669"/>
    <property type="project" value="UniProtKB-KW"/>
</dbReference>
<feature type="domain" description="Metalloprotease TldD/E N-terminal" evidence="5">
    <location>
        <begin position="22"/>
        <end position="85"/>
    </location>
</feature>
<dbReference type="OrthoDB" id="9803213at2"/>
<organism evidence="8 9">
    <name type="scientific">Maledivibacter halophilus</name>
    <dbReference type="NCBI Taxonomy" id="36842"/>
    <lineage>
        <taxon>Bacteria</taxon>
        <taxon>Bacillati</taxon>
        <taxon>Bacillota</taxon>
        <taxon>Clostridia</taxon>
        <taxon>Peptostreptococcales</taxon>
        <taxon>Caminicellaceae</taxon>
        <taxon>Maledivibacter</taxon>
    </lineage>
</organism>
<evidence type="ECO:0000259" key="7">
    <source>
        <dbReference type="Pfam" id="PF19290"/>
    </source>
</evidence>
<evidence type="ECO:0000259" key="5">
    <source>
        <dbReference type="Pfam" id="PF01523"/>
    </source>
</evidence>
<dbReference type="Pfam" id="PF01523">
    <property type="entry name" value="PmbA_TldD_1st"/>
    <property type="match status" value="1"/>
</dbReference>
<dbReference type="InterPro" id="IPR045570">
    <property type="entry name" value="Metalloprtase-TldD/E_cen_dom"/>
</dbReference>
<dbReference type="InterPro" id="IPR045569">
    <property type="entry name" value="Metalloprtase-TldD/E_C"/>
</dbReference>